<gene>
    <name evidence="1" type="ORF">DY048_05225</name>
</gene>
<dbReference type="InterPro" id="IPR016787">
    <property type="entry name" value="UCP021328"/>
</dbReference>
<dbReference type="EMBL" id="QUAM01000003">
    <property type="protein sequence ID" value="TPR14350.1"/>
    <property type="molecule type" value="Genomic_DNA"/>
</dbReference>
<sequence>MQNFVQNKTLVIFDNPFYKIIVERNYNDNYEVAQMTLGTSEPKMPLIEHLILYNWDKFNFYVQKDSCINKYSKRINPKRLQRMSKKAVKKGISTKAQNAIKAQIHAKKKSIKSNKRFYIKKHKQNVFNIKQKKKIQKHNGH</sequence>
<evidence type="ECO:0000313" key="1">
    <source>
        <dbReference type="EMBL" id="TPR14350.1"/>
    </source>
</evidence>
<name>A0ABY2YXC9_9LACO</name>
<protein>
    <submittedName>
        <fullName evidence="1">DUF2992 family protein</fullName>
    </submittedName>
</protein>
<organism evidence="1 2">
    <name type="scientific">Apilactobacillus timberlakei</name>
    <dbReference type="NCBI Taxonomy" id="2008380"/>
    <lineage>
        <taxon>Bacteria</taxon>
        <taxon>Bacillati</taxon>
        <taxon>Bacillota</taxon>
        <taxon>Bacilli</taxon>
        <taxon>Lactobacillales</taxon>
        <taxon>Lactobacillaceae</taxon>
        <taxon>Apilactobacillus</taxon>
    </lineage>
</organism>
<dbReference type="Pfam" id="PF11208">
    <property type="entry name" value="DUF2992"/>
    <property type="match status" value="1"/>
</dbReference>
<keyword evidence="2" id="KW-1185">Reference proteome</keyword>
<comment type="caution">
    <text evidence="1">The sequence shown here is derived from an EMBL/GenBank/DDBJ whole genome shotgun (WGS) entry which is preliminary data.</text>
</comment>
<proteinExistence type="predicted"/>
<accession>A0ABY2YXC9</accession>
<dbReference type="Proteomes" id="UP000767392">
    <property type="component" value="Unassembled WGS sequence"/>
</dbReference>
<dbReference type="RefSeq" id="WP_105988073.1">
    <property type="nucleotide sequence ID" value="NZ_POST01000003.1"/>
</dbReference>
<evidence type="ECO:0000313" key="2">
    <source>
        <dbReference type="Proteomes" id="UP000767392"/>
    </source>
</evidence>
<reference evidence="1 2" key="1">
    <citation type="submission" date="2018-08" db="EMBL/GenBank/DDBJ databases">
        <title>Comparative genomics of wild bee and flower associated Lactobacillus reveals potential adaptation to the bee host.</title>
        <authorList>
            <person name="Vuong H.Q."/>
            <person name="Mcfrederick Q.S."/>
        </authorList>
    </citation>
    <scope>NUCLEOTIDE SEQUENCE [LARGE SCALE GENOMIC DNA]</scope>
    <source>
        <strain evidence="1 2">HV_04</strain>
    </source>
</reference>